<dbReference type="AlphaFoldDB" id="A0AAV7V0G7"/>
<gene>
    <name evidence="1" type="ORF">NDU88_002710</name>
</gene>
<sequence>MQRLLPGGTGTRSLLDRNWEQPVADPNLKCVKSASAAGSFGFRNSGKSSYQCRLRCSIGKYCCFVDVLRSAPKR</sequence>
<name>A0AAV7V0G7_PLEWA</name>
<accession>A0AAV7V0G7</accession>
<keyword evidence="2" id="KW-1185">Reference proteome</keyword>
<dbReference type="EMBL" id="JANPWB010000004">
    <property type="protein sequence ID" value="KAJ1193412.1"/>
    <property type="molecule type" value="Genomic_DNA"/>
</dbReference>
<protein>
    <submittedName>
        <fullName evidence="1">Uncharacterized protein</fullName>
    </submittedName>
</protein>
<evidence type="ECO:0000313" key="1">
    <source>
        <dbReference type="EMBL" id="KAJ1193412.1"/>
    </source>
</evidence>
<reference evidence="1" key="1">
    <citation type="journal article" date="2022" name="bioRxiv">
        <title>Sequencing and chromosome-scale assembly of the giantPleurodeles waltlgenome.</title>
        <authorList>
            <person name="Brown T."/>
            <person name="Elewa A."/>
            <person name="Iarovenko S."/>
            <person name="Subramanian E."/>
            <person name="Araus A.J."/>
            <person name="Petzold A."/>
            <person name="Susuki M."/>
            <person name="Suzuki K.-i.T."/>
            <person name="Hayashi T."/>
            <person name="Toyoda A."/>
            <person name="Oliveira C."/>
            <person name="Osipova E."/>
            <person name="Leigh N.D."/>
            <person name="Simon A."/>
            <person name="Yun M.H."/>
        </authorList>
    </citation>
    <scope>NUCLEOTIDE SEQUENCE</scope>
    <source>
        <strain evidence="1">20211129_DDA</strain>
        <tissue evidence="1">Liver</tissue>
    </source>
</reference>
<dbReference type="Proteomes" id="UP001066276">
    <property type="component" value="Chromosome 2_2"/>
</dbReference>
<comment type="caution">
    <text evidence="1">The sequence shown here is derived from an EMBL/GenBank/DDBJ whole genome shotgun (WGS) entry which is preliminary data.</text>
</comment>
<evidence type="ECO:0000313" key="2">
    <source>
        <dbReference type="Proteomes" id="UP001066276"/>
    </source>
</evidence>
<proteinExistence type="predicted"/>
<organism evidence="1 2">
    <name type="scientific">Pleurodeles waltl</name>
    <name type="common">Iberian ribbed newt</name>
    <dbReference type="NCBI Taxonomy" id="8319"/>
    <lineage>
        <taxon>Eukaryota</taxon>
        <taxon>Metazoa</taxon>
        <taxon>Chordata</taxon>
        <taxon>Craniata</taxon>
        <taxon>Vertebrata</taxon>
        <taxon>Euteleostomi</taxon>
        <taxon>Amphibia</taxon>
        <taxon>Batrachia</taxon>
        <taxon>Caudata</taxon>
        <taxon>Salamandroidea</taxon>
        <taxon>Salamandridae</taxon>
        <taxon>Pleurodelinae</taxon>
        <taxon>Pleurodeles</taxon>
    </lineage>
</organism>